<dbReference type="Gene3D" id="1.10.1220.10">
    <property type="entry name" value="Met repressor-like"/>
    <property type="match status" value="1"/>
</dbReference>
<dbReference type="SUPFAM" id="SSF47598">
    <property type="entry name" value="Ribbon-helix-helix"/>
    <property type="match status" value="1"/>
</dbReference>
<comment type="caution">
    <text evidence="2">The sequence shown here is derived from an EMBL/GenBank/DDBJ whole genome shotgun (WGS) entry which is preliminary data.</text>
</comment>
<sequence>MSQKKRFLLRLDLELYEVLEKWSADELRSVNAQIEYLLTEAARKTGRWKEKKRQKDTKRLKIDTQIQNKSDDES</sequence>
<feature type="region of interest" description="Disordered" evidence="1">
    <location>
        <begin position="46"/>
        <end position="74"/>
    </location>
</feature>
<organism evidence="2 3">
    <name type="scientific">Nostoc punctiforme FACHB-252</name>
    <dbReference type="NCBI Taxonomy" id="1357509"/>
    <lineage>
        <taxon>Bacteria</taxon>
        <taxon>Bacillati</taxon>
        <taxon>Cyanobacteriota</taxon>
        <taxon>Cyanophyceae</taxon>
        <taxon>Nostocales</taxon>
        <taxon>Nostocaceae</taxon>
        <taxon>Nostoc</taxon>
    </lineage>
</organism>
<dbReference type="InterPro" id="IPR013321">
    <property type="entry name" value="Arc_rbn_hlx_hlx"/>
</dbReference>
<accession>A0ABR8H5U9</accession>
<evidence type="ECO:0000256" key="1">
    <source>
        <dbReference type="SAM" id="MobiDB-lite"/>
    </source>
</evidence>
<dbReference type="InterPro" id="IPR010985">
    <property type="entry name" value="Ribbon_hlx_hlx"/>
</dbReference>
<dbReference type="RefSeq" id="WP_185568692.1">
    <property type="nucleotide sequence ID" value="NZ_JACJTC010000004.1"/>
</dbReference>
<reference evidence="2 3" key="1">
    <citation type="journal article" date="2020" name="ISME J.">
        <title>Comparative genomics reveals insights into cyanobacterial evolution and habitat adaptation.</title>
        <authorList>
            <person name="Chen M.Y."/>
            <person name="Teng W.K."/>
            <person name="Zhao L."/>
            <person name="Hu C.X."/>
            <person name="Zhou Y.K."/>
            <person name="Han B.P."/>
            <person name="Song L.R."/>
            <person name="Shu W.S."/>
        </authorList>
    </citation>
    <scope>NUCLEOTIDE SEQUENCE [LARGE SCALE GENOMIC DNA]</scope>
    <source>
        <strain evidence="2 3">FACHB-252</strain>
    </source>
</reference>
<name>A0ABR8H5U9_NOSPU</name>
<feature type="compositionally biased region" description="Basic residues" evidence="1">
    <location>
        <begin position="46"/>
        <end position="56"/>
    </location>
</feature>
<evidence type="ECO:0000313" key="3">
    <source>
        <dbReference type="Proteomes" id="UP000606396"/>
    </source>
</evidence>
<proteinExistence type="predicted"/>
<evidence type="ECO:0008006" key="4">
    <source>
        <dbReference type="Google" id="ProtNLM"/>
    </source>
</evidence>
<gene>
    <name evidence="2" type="ORF">H6G94_05745</name>
</gene>
<protein>
    <recommendedName>
        <fullName evidence="4">CopG-like ribbon-helix-helix domain-containing protein</fullName>
    </recommendedName>
</protein>
<keyword evidence="3" id="KW-1185">Reference proteome</keyword>
<dbReference type="EMBL" id="JACJTC010000004">
    <property type="protein sequence ID" value="MBD2610777.1"/>
    <property type="molecule type" value="Genomic_DNA"/>
</dbReference>
<dbReference type="Proteomes" id="UP000606396">
    <property type="component" value="Unassembled WGS sequence"/>
</dbReference>
<evidence type="ECO:0000313" key="2">
    <source>
        <dbReference type="EMBL" id="MBD2610777.1"/>
    </source>
</evidence>